<sequence length="140" mass="15480">MMMRTLAMLFALSVLTFAATSRAQTGPIGFQSPSKNIACQYFDYDKQNILRCDIAAMETKPRRPADCDLDYGGAFEVNAKGPAMRLCHGDTVMNKSLPVLGYGEVWQRGGFTCKSEQAGITCFNADRRGFSLARSKQEVF</sequence>
<dbReference type="AlphaFoldDB" id="A0A0R3KL35"/>
<comment type="caution">
    <text evidence="2">The sequence shown here is derived from an EMBL/GenBank/DDBJ whole genome shotgun (WGS) entry which is preliminary data.</text>
</comment>
<evidence type="ECO:0000313" key="2">
    <source>
        <dbReference type="EMBL" id="KRR13236.1"/>
    </source>
</evidence>
<dbReference type="Pfam" id="PF20341">
    <property type="entry name" value="DUF6636"/>
    <property type="match status" value="1"/>
</dbReference>
<keyword evidence="1" id="KW-0732">Signal</keyword>
<name>A0A0R3KL35_9BRAD</name>
<proteinExistence type="predicted"/>
<dbReference type="STRING" id="1518501.CQ10_07625"/>
<accession>A0A0R3KL35</accession>
<feature type="chain" id="PRO_5009796784" evidence="1">
    <location>
        <begin position="24"/>
        <end position="140"/>
    </location>
</feature>
<keyword evidence="3" id="KW-1185">Reference proteome</keyword>
<reference evidence="2 3" key="1">
    <citation type="submission" date="2014-03" db="EMBL/GenBank/DDBJ databases">
        <title>Bradyrhizobium valentinum sp. nov., isolated from effective nodules of Lupinus mariae-josephae, a lupine endemic of basic-lime soils in Eastern Spain.</title>
        <authorList>
            <person name="Duran D."/>
            <person name="Rey L."/>
            <person name="Navarro A."/>
            <person name="Busquets A."/>
            <person name="Imperial J."/>
            <person name="Ruiz-Argueso T."/>
        </authorList>
    </citation>
    <scope>NUCLEOTIDE SEQUENCE [LARGE SCALE GENOMIC DNA]</scope>
    <source>
        <strain evidence="2 3">LmjM3</strain>
    </source>
</reference>
<organism evidence="2 3">
    <name type="scientific">Bradyrhizobium valentinum</name>
    <dbReference type="NCBI Taxonomy" id="1518501"/>
    <lineage>
        <taxon>Bacteria</taxon>
        <taxon>Pseudomonadati</taxon>
        <taxon>Pseudomonadota</taxon>
        <taxon>Alphaproteobacteria</taxon>
        <taxon>Hyphomicrobiales</taxon>
        <taxon>Nitrobacteraceae</taxon>
        <taxon>Bradyrhizobium</taxon>
    </lineage>
</organism>
<protein>
    <submittedName>
        <fullName evidence="2">Uncharacterized protein</fullName>
    </submittedName>
</protein>
<evidence type="ECO:0000256" key="1">
    <source>
        <dbReference type="SAM" id="SignalP"/>
    </source>
</evidence>
<evidence type="ECO:0000313" key="3">
    <source>
        <dbReference type="Proteomes" id="UP000051913"/>
    </source>
</evidence>
<feature type="signal peptide" evidence="1">
    <location>
        <begin position="1"/>
        <end position="23"/>
    </location>
</feature>
<dbReference type="Proteomes" id="UP000051913">
    <property type="component" value="Unassembled WGS sequence"/>
</dbReference>
<dbReference type="InterPro" id="IPR046576">
    <property type="entry name" value="DUF6636"/>
</dbReference>
<gene>
    <name evidence="2" type="ORF">CP49_15915</name>
</gene>
<dbReference type="EMBL" id="LLXX01000021">
    <property type="protein sequence ID" value="KRR13236.1"/>
    <property type="molecule type" value="Genomic_DNA"/>
</dbReference>